<keyword evidence="3" id="KW-0238">DNA-binding</keyword>
<comment type="caution">
    <text evidence="8">The sequence shown here is derived from an EMBL/GenBank/DDBJ whole genome shotgun (WGS) entry which is preliminary data.</text>
</comment>
<dbReference type="RefSeq" id="WP_136559372.1">
    <property type="nucleotide sequence ID" value="NZ_STGT01000004.1"/>
</dbReference>
<dbReference type="SMART" id="SM00448">
    <property type="entry name" value="REC"/>
    <property type="match status" value="1"/>
</dbReference>
<dbReference type="SMART" id="SM00421">
    <property type="entry name" value="HTH_LUXR"/>
    <property type="match status" value="1"/>
</dbReference>
<gene>
    <name evidence="8" type="ORF">E9677_17695</name>
</gene>
<dbReference type="SUPFAM" id="SSF46894">
    <property type="entry name" value="C-terminal effector domain of the bipartite response regulators"/>
    <property type="match status" value="1"/>
</dbReference>
<evidence type="ECO:0000256" key="1">
    <source>
        <dbReference type="ARBA" id="ARBA00022553"/>
    </source>
</evidence>
<dbReference type="SUPFAM" id="SSF52172">
    <property type="entry name" value="CheY-like"/>
    <property type="match status" value="1"/>
</dbReference>
<dbReference type="Proteomes" id="UP000309667">
    <property type="component" value="Unassembled WGS sequence"/>
</dbReference>
<dbReference type="InterPro" id="IPR039420">
    <property type="entry name" value="WalR-like"/>
</dbReference>
<organism evidence="8 9">
    <name type="scientific">Rhizobium rhizophilum</name>
    <dbReference type="NCBI Taxonomy" id="1850373"/>
    <lineage>
        <taxon>Bacteria</taxon>
        <taxon>Pseudomonadati</taxon>
        <taxon>Pseudomonadota</taxon>
        <taxon>Alphaproteobacteria</taxon>
        <taxon>Hyphomicrobiales</taxon>
        <taxon>Rhizobiaceae</taxon>
        <taxon>Rhizobium/Agrobacterium group</taxon>
        <taxon>Rhizobium</taxon>
    </lineage>
</organism>
<feature type="domain" description="HTH luxR-type" evidence="6">
    <location>
        <begin position="140"/>
        <end position="205"/>
    </location>
</feature>
<feature type="modified residue" description="4-aspartylphosphate" evidence="5">
    <location>
        <position position="56"/>
    </location>
</feature>
<dbReference type="CDD" id="cd17535">
    <property type="entry name" value="REC_NarL-like"/>
    <property type="match status" value="1"/>
</dbReference>
<keyword evidence="2" id="KW-0805">Transcription regulation</keyword>
<dbReference type="PROSITE" id="PS50110">
    <property type="entry name" value="RESPONSE_REGULATORY"/>
    <property type="match status" value="1"/>
</dbReference>
<keyword evidence="1 5" id="KW-0597">Phosphoprotein</keyword>
<accession>A0ABY2QRD9</accession>
<dbReference type="InterPro" id="IPR011006">
    <property type="entry name" value="CheY-like_superfamily"/>
</dbReference>
<dbReference type="PRINTS" id="PR00038">
    <property type="entry name" value="HTHLUXR"/>
</dbReference>
<keyword evidence="9" id="KW-1185">Reference proteome</keyword>
<dbReference type="InterPro" id="IPR058245">
    <property type="entry name" value="NreC/VraR/RcsB-like_REC"/>
</dbReference>
<evidence type="ECO:0000259" key="7">
    <source>
        <dbReference type="PROSITE" id="PS50110"/>
    </source>
</evidence>
<evidence type="ECO:0000259" key="6">
    <source>
        <dbReference type="PROSITE" id="PS50043"/>
    </source>
</evidence>
<evidence type="ECO:0000256" key="5">
    <source>
        <dbReference type="PROSITE-ProRule" id="PRU00169"/>
    </source>
</evidence>
<dbReference type="PROSITE" id="PS50043">
    <property type="entry name" value="HTH_LUXR_2"/>
    <property type="match status" value="1"/>
</dbReference>
<dbReference type="Pfam" id="PF00196">
    <property type="entry name" value="GerE"/>
    <property type="match status" value="1"/>
</dbReference>
<dbReference type="PANTHER" id="PTHR43214">
    <property type="entry name" value="TWO-COMPONENT RESPONSE REGULATOR"/>
    <property type="match status" value="1"/>
</dbReference>
<reference evidence="8 9" key="1">
    <citation type="submission" date="2019-04" db="EMBL/GenBank/DDBJ databases">
        <title>Genome sequence of strain 7209-2.</title>
        <authorList>
            <person name="Gao J."/>
            <person name="Sun J."/>
        </authorList>
    </citation>
    <scope>NUCLEOTIDE SEQUENCE [LARGE SCALE GENOMIC DNA]</scope>
    <source>
        <strain evidence="8 9">7209-2</strain>
    </source>
</reference>
<evidence type="ECO:0000313" key="8">
    <source>
        <dbReference type="EMBL" id="THV12582.1"/>
    </source>
</evidence>
<dbReference type="InterPro" id="IPR001789">
    <property type="entry name" value="Sig_transdc_resp-reg_receiver"/>
</dbReference>
<dbReference type="EMBL" id="STGT01000004">
    <property type="protein sequence ID" value="THV12582.1"/>
    <property type="molecule type" value="Genomic_DNA"/>
</dbReference>
<evidence type="ECO:0000256" key="3">
    <source>
        <dbReference type="ARBA" id="ARBA00023125"/>
    </source>
</evidence>
<dbReference type="InterPro" id="IPR000792">
    <property type="entry name" value="Tscrpt_reg_LuxR_C"/>
</dbReference>
<dbReference type="PANTHER" id="PTHR43214:SF41">
    <property type="entry name" value="NITRATE_NITRITE RESPONSE REGULATOR PROTEIN NARP"/>
    <property type="match status" value="1"/>
</dbReference>
<name>A0ABY2QRD9_9HYPH</name>
<dbReference type="PROSITE" id="PS00622">
    <property type="entry name" value="HTH_LUXR_1"/>
    <property type="match status" value="1"/>
</dbReference>
<dbReference type="InterPro" id="IPR016032">
    <property type="entry name" value="Sig_transdc_resp-reg_C-effctor"/>
</dbReference>
<dbReference type="Gene3D" id="3.40.50.2300">
    <property type="match status" value="1"/>
</dbReference>
<feature type="domain" description="Response regulatory" evidence="7">
    <location>
        <begin position="6"/>
        <end position="120"/>
    </location>
</feature>
<sequence length="213" mass="22729">MNRSLRVAVVDDHPLFRDGVTRTLRELGFDVVAQGSNGEDAVSLAEQTRPDLILLDISMPGGGLATISKVLHRAPNVKIVMLTASEDGEHVRQALQLGACGYVLKGTGADGLAQILLSVANGEHYVPPGLSARLIMDAGQTVELHALTDREIEVMELVAIGSSNKIVARQLGLQEKTVKRHMTSILAKLGASNRTEAALKWQGRPGRTKATGL</sequence>
<evidence type="ECO:0000256" key="4">
    <source>
        <dbReference type="ARBA" id="ARBA00023163"/>
    </source>
</evidence>
<dbReference type="CDD" id="cd06170">
    <property type="entry name" value="LuxR_C_like"/>
    <property type="match status" value="1"/>
</dbReference>
<dbReference type="Pfam" id="PF00072">
    <property type="entry name" value="Response_reg"/>
    <property type="match status" value="1"/>
</dbReference>
<evidence type="ECO:0000313" key="9">
    <source>
        <dbReference type="Proteomes" id="UP000309667"/>
    </source>
</evidence>
<proteinExistence type="predicted"/>
<evidence type="ECO:0000256" key="2">
    <source>
        <dbReference type="ARBA" id="ARBA00023015"/>
    </source>
</evidence>
<protein>
    <submittedName>
        <fullName evidence="8">Response regulator transcription factor</fullName>
    </submittedName>
</protein>
<keyword evidence="4" id="KW-0804">Transcription</keyword>